<feature type="region of interest" description="Disordered" evidence="1">
    <location>
        <begin position="1"/>
        <end position="106"/>
    </location>
</feature>
<gene>
    <name evidence="2" type="ORF">BDY17DRAFT_325832</name>
</gene>
<evidence type="ECO:0000313" key="3">
    <source>
        <dbReference type="Proteomes" id="UP000799767"/>
    </source>
</evidence>
<reference evidence="2" key="1">
    <citation type="journal article" date="2020" name="Stud. Mycol.">
        <title>101 Dothideomycetes genomes: a test case for predicting lifestyles and emergence of pathogens.</title>
        <authorList>
            <person name="Haridas S."/>
            <person name="Albert R."/>
            <person name="Binder M."/>
            <person name="Bloem J."/>
            <person name="Labutti K."/>
            <person name="Salamov A."/>
            <person name="Andreopoulos B."/>
            <person name="Baker S."/>
            <person name="Barry K."/>
            <person name="Bills G."/>
            <person name="Bluhm B."/>
            <person name="Cannon C."/>
            <person name="Castanera R."/>
            <person name="Culley D."/>
            <person name="Daum C."/>
            <person name="Ezra D."/>
            <person name="Gonzalez J."/>
            <person name="Henrissat B."/>
            <person name="Kuo A."/>
            <person name="Liang C."/>
            <person name="Lipzen A."/>
            <person name="Lutzoni F."/>
            <person name="Magnuson J."/>
            <person name="Mondo S."/>
            <person name="Nolan M."/>
            <person name="Ohm R."/>
            <person name="Pangilinan J."/>
            <person name="Park H.-J."/>
            <person name="Ramirez L."/>
            <person name="Alfaro M."/>
            <person name="Sun H."/>
            <person name="Tritt A."/>
            <person name="Yoshinaga Y."/>
            <person name="Zwiers L.-H."/>
            <person name="Turgeon B."/>
            <person name="Goodwin S."/>
            <person name="Spatafora J."/>
            <person name="Crous P."/>
            <person name="Grigoriev I."/>
        </authorList>
    </citation>
    <scope>NUCLEOTIDE SEQUENCE</scope>
    <source>
        <strain evidence="2">CBS 113389</strain>
    </source>
</reference>
<protein>
    <submittedName>
        <fullName evidence="2">Uncharacterized protein</fullName>
    </submittedName>
</protein>
<dbReference type="EMBL" id="MU001638">
    <property type="protein sequence ID" value="KAF2481114.1"/>
    <property type="molecule type" value="Genomic_DNA"/>
</dbReference>
<accession>A0A6A6PNA6</accession>
<proteinExistence type="predicted"/>
<dbReference type="GeneID" id="54478415"/>
<sequence length="198" mass="22048">MPPRSHAHASSSKTTKKGKARALSEQEDEQQPSQTAIKNHPAKKAKTDYTAEPPSDTTRPSKDKGKGRAAPESSRRTGGKQRQLFQEDFDDLPYDASSGGSGDQYYEFMPKNHAEELTARLEDVLKEQDASEGSLFHEKGSAKRDVKKKVEKTVEERAKEEEAKKKADRAVLLNLKRLMEETTSEEDAEVADDEKEGA</sequence>
<name>A0A6A6PNA6_9PEZI</name>
<dbReference type="Proteomes" id="UP000799767">
    <property type="component" value="Unassembled WGS sequence"/>
</dbReference>
<evidence type="ECO:0000256" key="1">
    <source>
        <dbReference type="SAM" id="MobiDB-lite"/>
    </source>
</evidence>
<feature type="compositionally biased region" description="Basic and acidic residues" evidence="1">
    <location>
        <begin position="129"/>
        <end position="144"/>
    </location>
</feature>
<dbReference type="AlphaFoldDB" id="A0A6A6PNA6"/>
<dbReference type="RefSeq" id="XP_033587684.1">
    <property type="nucleotide sequence ID" value="XM_033737413.1"/>
</dbReference>
<feature type="region of interest" description="Disordered" evidence="1">
    <location>
        <begin position="129"/>
        <end position="149"/>
    </location>
</feature>
<evidence type="ECO:0000313" key="2">
    <source>
        <dbReference type="EMBL" id="KAF2481114.1"/>
    </source>
</evidence>
<keyword evidence="3" id="KW-1185">Reference proteome</keyword>
<organism evidence="2 3">
    <name type="scientific">Neohortaea acidophila</name>
    <dbReference type="NCBI Taxonomy" id="245834"/>
    <lineage>
        <taxon>Eukaryota</taxon>
        <taxon>Fungi</taxon>
        <taxon>Dikarya</taxon>
        <taxon>Ascomycota</taxon>
        <taxon>Pezizomycotina</taxon>
        <taxon>Dothideomycetes</taxon>
        <taxon>Dothideomycetidae</taxon>
        <taxon>Mycosphaerellales</taxon>
        <taxon>Teratosphaeriaceae</taxon>
        <taxon>Neohortaea</taxon>
    </lineage>
</organism>